<dbReference type="EMBL" id="JAIZAY010000015">
    <property type="protein sequence ID" value="KAJ8028183.1"/>
    <property type="molecule type" value="Genomic_DNA"/>
</dbReference>
<evidence type="ECO:0000256" key="1">
    <source>
        <dbReference type="ARBA" id="ARBA00023125"/>
    </source>
</evidence>
<name>A0A9Q1GZG0_HOLLE</name>
<dbReference type="AlphaFoldDB" id="A0A9Q1GZG0"/>
<dbReference type="Proteomes" id="UP001152320">
    <property type="component" value="Chromosome 15"/>
</dbReference>
<dbReference type="InterPro" id="IPR010998">
    <property type="entry name" value="Integrase_recombinase_N"/>
</dbReference>
<feature type="compositionally biased region" description="Polar residues" evidence="2">
    <location>
        <begin position="12"/>
        <end position="23"/>
    </location>
</feature>
<protein>
    <recommendedName>
        <fullName evidence="3">Integrase SAM-like N-terminal domain-containing protein</fullName>
    </recommendedName>
</protein>
<feature type="domain" description="Integrase SAM-like N-terminal" evidence="3">
    <location>
        <begin position="66"/>
        <end position="129"/>
    </location>
</feature>
<dbReference type="OrthoDB" id="6090063at2759"/>
<proteinExistence type="predicted"/>
<evidence type="ECO:0000313" key="5">
    <source>
        <dbReference type="Proteomes" id="UP001152320"/>
    </source>
</evidence>
<dbReference type="GO" id="GO:0015074">
    <property type="term" value="P:DNA integration"/>
    <property type="evidence" value="ECO:0007669"/>
    <property type="project" value="InterPro"/>
</dbReference>
<dbReference type="Gene3D" id="1.10.150.130">
    <property type="match status" value="1"/>
</dbReference>
<dbReference type="PANTHER" id="PTHR35617">
    <property type="entry name" value="PHAGE_INTEGRASE DOMAIN-CONTAINING PROTEIN"/>
    <property type="match status" value="1"/>
</dbReference>
<sequence>MVPDPSGDAHRSSVQIPNQGQPTHSERGQDLAPTTSTSSPCSLETFIRQLSSQGLSQEAAVLASGSRRSSTVSTYNSRLSRFRTWCSERNTDPMEASLESVADFLLHIFKEGKQVSTVKNYRSAISSIHEGFPDGSTIGSNNAINHLLRGMFNERPPRKRLSPSWSINDVLNSLSTSPFEPIHNTSLELLTHKTLFLLAAASAQGAVVNSTI</sequence>
<evidence type="ECO:0000259" key="3">
    <source>
        <dbReference type="Pfam" id="PF02899"/>
    </source>
</evidence>
<dbReference type="InterPro" id="IPR004107">
    <property type="entry name" value="Integrase_SAM-like_N"/>
</dbReference>
<accession>A0A9Q1GZG0</accession>
<feature type="region of interest" description="Disordered" evidence="2">
    <location>
        <begin position="1"/>
        <end position="40"/>
    </location>
</feature>
<dbReference type="PANTHER" id="PTHR35617:SF3">
    <property type="entry name" value="CORE-BINDING (CB) DOMAIN-CONTAINING PROTEIN"/>
    <property type="match status" value="1"/>
</dbReference>
<dbReference type="SUPFAM" id="SSF47823">
    <property type="entry name" value="lambda integrase-like, N-terminal domain"/>
    <property type="match status" value="1"/>
</dbReference>
<dbReference type="Pfam" id="PF02899">
    <property type="entry name" value="Phage_int_SAM_1"/>
    <property type="match status" value="1"/>
</dbReference>
<gene>
    <name evidence="4" type="ORF">HOLleu_30350</name>
</gene>
<keyword evidence="1" id="KW-0238">DNA-binding</keyword>
<dbReference type="GO" id="GO:0003677">
    <property type="term" value="F:DNA binding"/>
    <property type="evidence" value="ECO:0007669"/>
    <property type="project" value="UniProtKB-KW"/>
</dbReference>
<comment type="caution">
    <text evidence="4">The sequence shown here is derived from an EMBL/GenBank/DDBJ whole genome shotgun (WGS) entry which is preliminary data.</text>
</comment>
<evidence type="ECO:0000256" key="2">
    <source>
        <dbReference type="SAM" id="MobiDB-lite"/>
    </source>
</evidence>
<reference evidence="4" key="1">
    <citation type="submission" date="2021-10" db="EMBL/GenBank/DDBJ databases">
        <title>Tropical sea cucumber genome reveals ecological adaptation and Cuvierian tubules defense mechanism.</title>
        <authorList>
            <person name="Chen T."/>
        </authorList>
    </citation>
    <scope>NUCLEOTIDE SEQUENCE</scope>
    <source>
        <strain evidence="4">Nanhai2018</strain>
        <tissue evidence="4">Muscle</tissue>
    </source>
</reference>
<keyword evidence="5" id="KW-1185">Reference proteome</keyword>
<organism evidence="4 5">
    <name type="scientific">Holothuria leucospilota</name>
    <name type="common">Black long sea cucumber</name>
    <name type="synonym">Mertensiothuria leucospilota</name>
    <dbReference type="NCBI Taxonomy" id="206669"/>
    <lineage>
        <taxon>Eukaryota</taxon>
        <taxon>Metazoa</taxon>
        <taxon>Echinodermata</taxon>
        <taxon>Eleutherozoa</taxon>
        <taxon>Echinozoa</taxon>
        <taxon>Holothuroidea</taxon>
        <taxon>Aspidochirotacea</taxon>
        <taxon>Aspidochirotida</taxon>
        <taxon>Holothuriidae</taxon>
        <taxon>Holothuria</taxon>
    </lineage>
</organism>
<evidence type="ECO:0000313" key="4">
    <source>
        <dbReference type="EMBL" id="KAJ8028183.1"/>
    </source>
</evidence>